<dbReference type="PANTHER" id="PTHR37984:SF7">
    <property type="entry name" value="INTEGRASE CATALYTIC DOMAIN-CONTAINING PROTEIN"/>
    <property type="match status" value="1"/>
</dbReference>
<dbReference type="Pfam" id="PF17921">
    <property type="entry name" value="Integrase_H2C2"/>
    <property type="match status" value="1"/>
</dbReference>
<evidence type="ECO:0000256" key="4">
    <source>
        <dbReference type="SAM" id="MobiDB-lite"/>
    </source>
</evidence>
<gene>
    <name evidence="8" type="primary">LOC108709490</name>
</gene>
<dbReference type="GO" id="GO:0004523">
    <property type="term" value="F:RNA-DNA hybrid ribonuclease activity"/>
    <property type="evidence" value="ECO:0007669"/>
    <property type="project" value="UniProtKB-EC"/>
</dbReference>
<reference evidence="7" key="1">
    <citation type="submission" date="2024-06" db="UniProtKB">
        <authorList>
            <consortium name="RefSeq"/>
        </authorList>
    </citation>
    <scope>NUCLEOTIDE SEQUENCE [LARGE SCALE GENOMIC DNA]</scope>
    <source>
        <strain evidence="7">J_2021</strain>
    </source>
</reference>
<sequence length="1101" mass="124584">MDHFKPPQSMCMSGNLSENWRRWAQKFTLYLTAAGLEQKPEPTKIALLLHIIGDEALEVYNTMGIAQTQAADRSLDSVMQAFQAYFQPKRNVVFERHQFWTHTFVENQGIDKFVTELKLKAANCEFKDQEECLRDKIVFSITNPRLKGKLLECRELTLERAIEICKAKEIISAQTTAMASATIDSSVHAIQITPRETQQAPKYSKSTSSATLLPESSTQTKPCSRCGRQHPPQQCPAYGVECNKCKKRNHFGKMCRARNPHTNTQKPFKDVNTLFIAALEKHRVARDSSWYATLIVHGTVIEFKLDTGAEANTMPASVISQMSGVIVKPTNTMLIAYGGERIKPEGVVTLTAQAPHKTARLTFFITNVSDVPLLGKQACVQLNLLRKVCELSKPAPTTKDQLLTQYSDVFEGLGEFPGTHHIFTDSTIPPVIHGCRKIPYSITEKLKCTIDSLEQQGVISKVTKPTAWVNSLVITEKKNGSLRVCLDPRDLNKAVLRQHFSIPTPEDVISNLAGKKLFTILDEKDGYWQIKLDSESADLCTFNTPWGRYKFHRLPFGIRSASEVFQQKNFESFGDIEGVHIIADDMIIASNSKEEHDAILQRVMDRARKLKVKLNKDKHQYQVSKVHYMGHIISSEGVMPDPDKVKAISEMPSPHDKKSLQRLLGMIRYLAQYIPHEASITAPLRLLLSKDTMWQWNPEQQDAFQKLKDALVCAPVLSFFDPREPVELHADASKDGLGACLIQKNKPVIYASRALTKTEQNYAQIEKELLAIVFAFKKFHQYVFGISVMVRSDHKPLEAIVTKNLSKAPARLQRMLLQLQKYDFQIVYTPGKDMLIPDTLSRAVTIQPNAMDTEIDFDNEKVVYSIDIALALPQHLLQKLKDATESDVELSALKQMHSNGWPNRKRSADIVVQPYWPLRHEIHIDDGLVMIGDKFIIPKSCRPHMIERLHVAHQGIQRSKAQARMLMYWPNMGKDIELGVSTCNACQEMLPSNMKEPLLTHEIPSMPWTKLAADIFDLYGHSYLLVIDYFSKYPEVLRLSDKSAHSVIARLKAIFARHGIPQELVSDHVPFASHEMISFANTWDFKLTFSSPGYPQSNGMA</sequence>
<reference evidence="8" key="2">
    <citation type="submission" date="2025-08" db="UniProtKB">
        <authorList>
            <consortium name="RefSeq"/>
        </authorList>
    </citation>
    <scope>IDENTIFICATION</scope>
    <source>
        <strain evidence="8">J_2021</strain>
        <tissue evidence="8">Erythrocytes</tissue>
    </source>
</reference>
<dbReference type="Pfam" id="PF17919">
    <property type="entry name" value="RT_RNaseH_2"/>
    <property type="match status" value="1"/>
</dbReference>
<evidence type="ECO:0000256" key="2">
    <source>
        <dbReference type="ARBA" id="ARBA00012180"/>
    </source>
</evidence>
<dbReference type="Gene3D" id="3.30.70.270">
    <property type="match status" value="2"/>
</dbReference>
<dbReference type="PROSITE" id="PS50878">
    <property type="entry name" value="RT_POL"/>
    <property type="match status" value="1"/>
</dbReference>
<protein>
    <recommendedName>
        <fullName evidence="3">Gypsy retrotransposon integrase-like protein 1</fullName>
        <ecNumber evidence="2">3.1.26.4</ecNumber>
    </recommendedName>
</protein>
<dbReference type="CDD" id="cd09274">
    <property type="entry name" value="RNase_HI_RT_Ty3"/>
    <property type="match status" value="1"/>
</dbReference>
<dbReference type="PROSITE" id="PS50994">
    <property type="entry name" value="INTEGRASE"/>
    <property type="match status" value="1"/>
</dbReference>
<feature type="domain" description="Integrase catalytic" evidence="6">
    <location>
        <begin position="1003"/>
        <end position="1101"/>
    </location>
</feature>
<dbReference type="KEGG" id="xla:108709490"/>
<dbReference type="OrthoDB" id="9113925at2759"/>
<dbReference type="InterPro" id="IPR050951">
    <property type="entry name" value="Retrovirus_Pol_polyprotein"/>
</dbReference>
<dbReference type="InterPro" id="IPR012337">
    <property type="entry name" value="RNaseH-like_sf"/>
</dbReference>
<dbReference type="Pfam" id="PF00078">
    <property type="entry name" value="RVT_1"/>
    <property type="match status" value="1"/>
</dbReference>
<dbReference type="CDD" id="cd01647">
    <property type="entry name" value="RT_LTR"/>
    <property type="match status" value="1"/>
</dbReference>
<comment type="similarity">
    <text evidence="1">Belongs to the beta type-B retroviral polymerase family. HERV class-II K(HML-2) pol subfamily.</text>
</comment>
<evidence type="ECO:0000256" key="3">
    <source>
        <dbReference type="ARBA" id="ARBA00039658"/>
    </source>
</evidence>
<dbReference type="GO" id="GO:0003676">
    <property type="term" value="F:nucleic acid binding"/>
    <property type="evidence" value="ECO:0007669"/>
    <property type="project" value="InterPro"/>
</dbReference>
<evidence type="ECO:0000259" key="5">
    <source>
        <dbReference type="PROSITE" id="PS50878"/>
    </source>
</evidence>
<dbReference type="InterPro" id="IPR001584">
    <property type="entry name" value="Integrase_cat-core"/>
</dbReference>
<feature type="compositionally biased region" description="Polar residues" evidence="4">
    <location>
        <begin position="194"/>
        <end position="222"/>
    </location>
</feature>
<evidence type="ECO:0000259" key="6">
    <source>
        <dbReference type="PROSITE" id="PS50994"/>
    </source>
</evidence>
<dbReference type="GeneID" id="108709490"/>
<dbReference type="CDD" id="cd05481">
    <property type="entry name" value="retropepsin_like_LTR_1"/>
    <property type="match status" value="1"/>
</dbReference>
<dbReference type="InterPro" id="IPR043502">
    <property type="entry name" value="DNA/RNA_pol_sf"/>
</dbReference>
<evidence type="ECO:0000313" key="8">
    <source>
        <dbReference type="RefSeq" id="XP_041439819.1"/>
    </source>
</evidence>
<dbReference type="InterPro" id="IPR000477">
    <property type="entry name" value="RT_dom"/>
</dbReference>
<dbReference type="Gene3D" id="3.10.10.10">
    <property type="entry name" value="HIV Type 1 Reverse Transcriptase, subunit A, domain 1"/>
    <property type="match status" value="1"/>
</dbReference>
<proteinExistence type="inferred from homology"/>
<feature type="region of interest" description="Disordered" evidence="4">
    <location>
        <begin position="194"/>
        <end position="225"/>
    </location>
</feature>
<dbReference type="SUPFAM" id="SSF53098">
    <property type="entry name" value="Ribonuclease H-like"/>
    <property type="match status" value="1"/>
</dbReference>
<evidence type="ECO:0000256" key="1">
    <source>
        <dbReference type="ARBA" id="ARBA00010879"/>
    </source>
</evidence>
<feature type="domain" description="Reverse transcriptase" evidence="5">
    <location>
        <begin position="456"/>
        <end position="633"/>
    </location>
</feature>
<keyword evidence="7" id="KW-1185">Reference proteome</keyword>
<accession>A0A8J1MDN6</accession>
<dbReference type="InterPro" id="IPR036397">
    <property type="entry name" value="RNaseH_sf"/>
</dbReference>
<organism evidence="7 8">
    <name type="scientific">Xenopus laevis</name>
    <name type="common">African clawed frog</name>
    <dbReference type="NCBI Taxonomy" id="8355"/>
    <lineage>
        <taxon>Eukaryota</taxon>
        <taxon>Metazoa</taxon>
        <taxon>Chordata</taxon>
        <taxon>Craniata</taxon>
        <taxon>Vertebrata</taxon>
        <taxon>Euteleostomi</taxon>
        <taxon>Amphibia</taxon>
        <taxon>Batrachia</taxon>
        <taxon>Anura</taxon>
        <taxon>Pipoidea</taxon>
        <taxon>Pipidae</taxon>
        <taxon>Xenopodinae</taxon>
        <taxon>Xenopus</taxon>
        <taxon>Xenopus</taxon>
    </lineage>
</organism>
<dbReference type="Gene3D" id="1.10.340.70">
    <property type="match status" value="1"/>
</dbReference>
<dbReference type="FunFam" id="3.30.70.270:FF:000026">
    <property type="entry name" value="Transposon Ty3-G Gag-Pol polyprotein"/>
    <property type="match status" value="1"/>
</dbReference>
<dbReference type="SUPFAM" id="SSF50630">
    <property type="entry name" value="Acid proteases"/>
    <property type="match status" value="1"/>
</dbReference>
<evidence type="ECO:0000313" key="7">
    <source>
        <dbReference type="Proteomes" id="UP000186698"/>
    </source>
</evidence>
<dbReference type="InterPro" id="IPR021109">
    <property type="entry name" value="Peptidase_aspartic_dom_sf"/>
</dbReference>
<dbReference type="PANTHER" id="PTHR37984">
    <property type="entry name" value="PROTEIN CBG26694"/>
    <property type="match status" value="1"/>
</dbReference>
<name>A0A8J1MDN6_XENLA</name>
<dbReference type="FunFam" id="1.10.340.70:FF:000003">
    <property type="entry name" value="Protein CBG25708"/>
    <property type="match status" value="1"/>
</dbReference>
<dbReference type="SUPFAM" id="SSF56672">
    <property type="entry name" value="DNA/RNA polymerases"/>
    <property type="match status" value="1"/>
</dbReference>
<dbReference type="InterPro" id="IPR043128">
    <property type="entry name" value="Rev_trsase/Diguanyl_cyclase"/>
</dbReference>
<dbReference type="Pfam" id="PF00665">
    <property type="entry name" value="rve"/>
    <property type="match status" value="1"/>
</dbReference>
<dbReference type="Proteomes" id="UP000186698">
    <property type="component" value="Chromosome 2S"/>
</dbReference>
<dbReference type="EC" id="3.1.26.4" evidence="2"/>
<dbReference type="Gene3D" id="3.30.420.10">
    <property type="entry name" value="Ribonuclease H-like superfamily/Ribonuclease H"/>
    <property type="match status" value="1"/>
</dbReference>
<dbReference type="AlphaFoldDB" id="A0A8J1MDN6"/>
<dbReference type="InterPro" id="IPR041577">
    <property type="entry name" value="RT_RNaseH_2"/>
</dbReference>
<dbReference type="GO" id="GO:0015074">
    <property type="term" value="P:DNA integration"/>
    <property type="evidence" value="ECO:0007669"/>
    <property type="project" value="InterPro"/>
</dbReference>
<dbReference type="RefSeq" id="XP_041439819.1">
    <property type="nucleotide sequence ID" value="XM_041583885.1"/>
</dbReference>
<dbReference type="InterPro" id="IPR041588">
    <property type="entry name" value="Integrase_H2C2"/>
</dbReference>